<dbReference type="AlphaFoldDB" id="Q54QL3"/>
<name>Q54QL3_DICDI</name>
<dbReference type="dictyBase" id="DDB_G0283783"/>
<accession>Q54QL3</accession>
<dbReference type="VEuPathDB" id="AmoebaDB:DDB_G0283783"/>
<dbReference type="EMBL" id="AAFI02000057">
    <property type="protein sequence ID" value="EAL65506.1"/>
    <property type="molecule type" value="Genomic_DNA"/>
</dbReference>
<evidence type="ECO:0000313" key="2">
    <source>
        <dbReference type="Proteomes" id="UP000002195"/>
    </source>
</evidence>
<reference evidence="1 2" key="1">
    <citation type="journal article" date="2005" name="Nature">
        <title>The genome of the social amoeba Dictyostelium discoideum.</title>
        <authorList>
            <consortium name="The Dictyostelium discoideum Sequencing Consortium"/>
            <person name="Eichinger L."/>
            <person name="Pachebat J.A."/>
            <person name="Glockner G."/>
            <person name="Rajandream M.A."/>
            <person name="Sucgang R."/>
            <person name="Berriman M."/>
            <person name="Song J."/>
            <person name="Olsen R."/>
            <person name="Szafranski K."/>
            <person name="Xu Q."/>
            <person name="Tunggal B."/>
            <person name="Kummerfeld S."/>
            <person name="Madera M."/>
            <person name="Konfortov B.A."/>
            <person name="Rivero F."/>
            <person name="Bankier A.T."/>
            <person name="Lehmann R."/>
            <person name="Hamlin N."/>
            <person name="Davies R."/>
            <person name="Gaudet P."/>
            <person name="Fey P."/>
            <person name="Pilcher K."/>
            <person name="Chen G."/>
            <person name="Saunders D."/>
            <person name="Sodergren E."/>
            <person name="Davis P."/>
            <person name="Kerhornou A."/>
            <person name="Nie X."/>
            <person name="Hall N."/>
            <person name="Anjard C."/>
            <person name="Hemphill L."/>
            <person name="Bason N."/>
            <person name="Farbrother P."/>
            <person name="Desany B."/>
            <person name="Just E."/>
            <person name="Morio T."/>
            <person name="Rost R."/>
            <person name="Churcher C."/>
            <person name="Cooper J."/>
            <person name="Haydock S."/>
            <person name="van Driessche N."/>
            <person name="Cronin A."/>
            <person name="Goodhead I."/>
            <person name="Muzny D."/>
            <person name="Mourier T."/>
            <person name="Pain A."/>
            <person name="Lu M."/>
            <person name="Harper D."/>
            <person name="Lindsay R."/>
            <person name="Hauser H."/>
            <person name="James K."/>
            <person name="Quiles M."/>
            <person name="Madan Babu M."/>
            <person name="Saito T."/>
            <person name="Buchrieser C."/>
            <person name="Wardroper A."/>
            <person name="Felder M."/>
            <person name="Thangavelu M."/>
            <person name="Johnson D."/>
            <person name="Knights A."/>
            <person name="Loulseged H."/>
            <person name="Mungall K."/>
            <person name="Oliver K."/>
            <person name="Price C."/>
            <person name="Quail M.A."/>
            <person name="Urushihara H."/>
            <person name="Hernandez J."/>
            <person name="Rabbinowitsch E."/>
            <person name="Steffen D."/>
            <person name="Sanders M."/>
            <person name="Ma J."/>
            <person name="Kohara Y."/>
            <person name="Sharp S."/>
            <person name="Simmonds M."/>
            <person name="Spiegler S."/>
            <person name="Tivey A."/>
            <person name="Sugano S."/>
            <person name="White B."/>
            <person name="Walker D."/>
            <person name="Woodward J."/>
            <person name="Winckler T."/>
            <person name="Tanaka Y."/>
            <person name="Shaulsky G."/>
            <person name="Schleicher M."/>
            <person name="Weinstock G."/>
            <person name="Rosenthal A."/>
            <person name="Cox E.C."/>
            <person name="Chisholm R.L."/>
            <person name="Gibbs R."/>
            <person name="Loomis W.F."/>
            <person name="Platzer M."/>
            <person name="Kay R.R."/>
            <person name="Williams J."/>
            <person name="Dear P.H."/>
            <person name="Noegel A.A."/>
            <person name="Barrell B."/>
            <person name="Kuspa A."/>
        </authorList>
    </citation>
    <scope>NUCLEOTIDE SEQUENCE [LARGE SCALE GENOMIC DNA]</scope>
    <source>
        <strain evidence="1 2">AX4</strain>
    </source>
</reference>
<dbReference type="PaxDb" id="44689-DDB0185672"/>
<organism evidence="1 2">
    <name type="scientific">Dictyostelium discoideum</name>
    <name type="common">Social amoeba</name>
    <dbReference type="NCBI Taxonomy" id="44689"/>
    <lineage>
        <taxon>Eukaryota</taxon>
        <taxon>Amoebozoa</taxon>
        <taxon>Evosea</taxon>
        <taxon>Eumycetozoa</taxon>
        <taxon>Dictyostelia</taxon>
        <taxon>Dictyosteliales</taxon>
        <taxon>Dictyosteliaceae</taxon>
        <taxon>Dictyostelium</taxon>
    </lineage>
</organism>
<gene>
    <name evidence="1" type="ORF">DDB_G0283783</name>
</gene>
<dbReference type="KEGG" id="ddi:DDB_G0283783"/>
<dbReference type="Proteomes" id="UP000002195">
    <property type="component" value="Unassembled WGS sequence"/>
</dbReference>
<evidence type="ECO:0000313" key="1">
    <source>
        <dbReference type="EMBL" id="EAL65506.1"/>
    </source>
</evidence>
<sequence>MVVITVSYKVHMTYYSESAGSIGTDGIGPCVGIIAKKTNGTTFCAHIASSIQGIDANLPSITSKTTELINKYLKNVDLVEMSCVTGNLKDKSANAIYKGITNAYGAKVKALVEGTGIYFKDGAVGVVKAETIKGTVEGPNAFDGPMDVK</sequence>
<dbReference type="InParanoid" id="Q54QL3"/>
<dbReference type="HOGENOM" id="CLU_1753100_0_0_1"/>
<dbReference type="RefSeq" id="XP_638858.1">
    <property type="nucleotide sequence ID" value="XM_633766.1"/>
</dbReference>
<comment type="caution">
    <text evidence="1">The sequence shown here is derived from an EMBL/GenBank/DDBJ whole genome shotgun (WGS) entry which is preliminary data.</text>
</comment>
<keyword evidence="2" id="KW-1185">Reference proteome</keyword>
<dbReference type="GeneID" id="8624256"/>
<protein>
    <submittedName>
        <fullName evidence="1">Uncharacterized protein</fullName>
    </submittedName>
</protein>
<proteinExistence type="predicted"/>